<feature type="region of interest" description="Disordered" evidence="1">
    <location>
        <begin position="1"/>
        <end position="42"/>
    </location>
</feature>
<dbReference type="SUPFAM" id="SSF54236">
    <property type="entry name" value="Ubiquitin-like"/>
    <property type="match status" value="1"/>
</dbReference>
<dbReference type="PROSITE" id="PS50033">
    <property type="entry name" value="UBX"/>
    <property type="match status" value="1"/>
</dbReference>
<feature type="domain" description="UBX" evidence="2">
    <location>
        <begin position="78"/>
        <end position="151"/>
    </location>
</feature>
<dbReference type="Pfam" id="PF00789">
    <property type="entry name" value="UBX"/>
    <property type="match status" value="1"/>
</dbReference>
<gene>
    <name evidence="3" type="ORF">RFI_04920</name>
</gene>
<evidence type="ECO:0000313" key="4">
    <source>
        <dbReference type="Proteomes" id="UP000023152"/>
    </source>
</evidence>
<dbReference type="InterPro" id="IPR001012">
    <property type="entry name" value="UBX_dom"/>
</dbReference>
<dbReference type="Proteomes" id="UP000023152">
    <property type="component" value="Unassembled WGS sequence"/>
</dbReference>
<comment type="caution">
    <text evidence="3">The sequence shown here is derived from an EMBL/GenBank/DDBJ whole genome shotgun (WGS) entry which is preliminary data.</text>
</comment>
<evidence type="ECO:0000256" key="1">
    <source>
        <dbReference type="SAM" id="MobiDB-lite"/>
    </source>
</evidence>
<dbReference type="InterPro" id="IPR050730">
    <property type="entry name" value="UBX_domain-protein"/>
</dbReference>
<dbReference type="GO" id="GO:0005634">
    <property type="term" value="C:nucleus"/>
    <property type="evidence" value="ECO:0007669"/>
    <property type="project" value="TreeGrafter"/>
</dbReference>
<proteinExistence type="predicted"/>
<dbReference type="PANTHER" id="PTHR23322:SF6">
    <property type="entry name" value="UBX DOMAIN-CONTAINING PROTEIN 7"/>
    <property type="match status" value="1"/>
</dbReference>
<dbReference type="AlphaFoldDB" id="X6P0V8"/>
<name>X6P0V8_RETFI</name>
<dbReference type="CDD" id="cd01767">
    <property type="entry name" value="UBX"/>
    <property type="match status" value="1"/>
</dbReference>
<dbReference type="GO" id="GO:0043161">
    <property type="term" value="P:proteasome-mediated ubiquitin-dependent protein catabolic process"/>
    <property type="evidence" value="ECO:0007669"/>
    <property type="project" value="TreeGrafter"/>
</dbReference>
<dbReference type="EMBL" id="ASPP01004401">
    <property type="protein sequence ID" value="ETO32200.1"/>
    <property type="molecule type" value="Genomic_DNA"/>
</dbReference>
<dbReference type="GO" id="GO:0043130">
    <property type="term" value="F:ubiquitin binding"/>
    <property type="evidence" value="ECO:0007669"/>
    <property type="project" value="TreeGrafter"/>
</dbReference>
<feature type="non-terminal residue" evidence="3">
    <location>
        <position position="1"/>
    </location>
</feature>
<reference evidence="3 4" key="1">
    <citation type="journal article" date="2013" name="Curr. Biol.">
        <title>The Genome of the Foraminiferan Reticulomyxa filosa.</title>
        <authorList>
            <person name="Glockner G."/>
            <person name="Hulsmann N."/>
            <person name="Schleicher M."/>
            <person name="Noegel A.A."/>
            <person name="Eichinger L."/>
            <person name="Gallinger C."/>
            <person name="Pawlowski J."/>
            <person name="Sierra R."/>
            <person name="Euteneuer U."/>
            <person name="Pillet L."/>
            <person name="Moustafa A."/>
            <person name="Platzer M."/>
            <person name="Groth M."/>
            <person name="Szafranski K."/>
            <person name="Schliwa M."/>
        </authorList>
    </citation>
    <scope>NUCLEOTIDE SEQUENCE [LARGE SCALE GENOMIC DNA]</scope>
</reference>
<protein>
    <recommendedName>
        <fullName evidence="2">UBX domain-containing protein</fullName>
    </recommendedName>
</protein>
<accession>X6P0V8</accession>
<evidence type="ECO:0000313" key="3">
    <source>
        <dbReference type="EMBL" id="ETO32200.1"/>
    </source>
</evidence>
<sequence>QDKEYAEALRQQMEAEKVDSHHQDANDDAVNQQEQAKAKEDVDVVVDEPEKIELDPLPEEPLSFVIVFKKKKGNMLIDTKTTLRARIRLPNGIRCTRLFSNSSTLSEMKLWVNHELIDNNLAHVVNRFRLGSTYPRTVYDENDKTMEQLGFWRPNTSRTLETPMLYVEEFPPTNKFLSGFLIDKQLTIYWFLSLSAFKNFALIFQRENYLHAFQQKNIYTNWKGREARCSQIKVYIKKLIVEYNNLVKYIYHKQIHYKRQFIKT</sequence>
<feature type="compositionally biased region" description="Basic and acidic residues" evidence="1">
    <location>
        <begin position="1"/>
        <end position="25"/>
    </location>
</feature>
<keyword evidence="4" id="KW-1185">Reference proteome</keyword>
<dbReference type="InterPro" id="IPR029071">
    <property type="entry name" value="Ubiquitin-like_domsf"/>
</dbReference>
<dbReference type="Gene3D" id="3.10.20.90">
    <property type="entry name" value="Phosphatidylinositol 3-kinase Catalytic Subunit, Chain A, domain 1"/>
    <property type="match status" value="1"/>
</dbReference>
<dbReference type="PANTHER" id="PTHR23322">
    <property type="entry name" value="FAS-ASSOCIATED PROTEIN"/>
    <property type="match status" value="1"/>
</dbReference>
<evidence type="ECO:0000259" key="2">
    <source>
        <dbReference type="PROSITE" id="PS50033"/>
    </source>
</evidence>
<organism evidence="3 4">
    <name type="scientific">Reticulomyxa filosa</name>
    <dbReference type="NCBI Taxonomy" id="46433"/>
    <lineage>
        <taxon>Eukaryota</taxon>
        <taxon>Sar</taxon>
        <taxon>Rhizaria</taxon>
        <taxon>Retaria</taxon>
        <taxon>Foraminifera</taxon>
        <taxon>Monothalamids</taxon>
        <taxon>Reticulomyxidae</taxon>
        <taxon>Reticulomyxa</taxon>
    </lineage>
</organism>